<evidence type="ECO:0000313" key="5">
    <source>
        <dbReference type="EMBL" id="JAD94684.1"/>
    </source>
</evidence>
<proteinExistence type="inferred from homology"/>
<dbReference type="Pfam" id="PF12854">
    <property type="entry name" value="PPR_1"/>
    <property type="match status" value="1"/>
</dbReference>
<evidence type="ECO:0000256" key="1">
    <source>
        <dbReference type="ARBA" id="ARBA00007626"/>
    </source>
</evidence>
<comment type="similarity">
    <text evidence="1">Belongs to the PPR family. P subfamily.</text>
</comment>
<evidence type="ECO:0000256" key="2">
    <source>
        <dbReference type="ARBA" id="ARBA00022737"/>
    </source>
</evidence>
<dbReference type="EMBL" id="GBRH01203211">
    <property type="protein sequence ID" value="JAD94684.1"/>
    <property type="molecule type" value="Transcribed_RNA"/>
</dbReference>
<keyword evidence="2" id="KW-0677">Repeat</keyword>
<dbReference type="PROSITE" id="PS51375">
    <property type="entry name" value="PPR"/>
    <property type="match status" value="2"/>
</dbReference>
<evidence type="ECO:0000256" key="4">
    <source>
        <dbReference type="PROSITE-ProRule" id="PRU00708"/>
    </source>
</evidence>
<feature type="repeat" description="PPR" evidence="4">
    <location>
        <begin position="44"/>
        <end position="78"/>
    </location>
</feature>
<evidence type="ECO:0008006" key="6">
    <source>
        <dbReference type="Google" id="ProtNLM"/>
    </source>
</evidence>
<feature type="repeat" description="PPR" evidence="4">
    <location>
        <begin position="9"/>
        <end position="43"/>
    </location>
</feature>
<accession>A0A0A9E1P0</accession>
<reference evidence="5" key="1">
    <citation type="submission" date="2014-09" db="EMBL/GenBank/DDBJ databases">
        <authorList>
            <person name="Magalhaes I.L.F."/>
            <person name="Oliveira U."/>
            <person name="Santos F.R."/>
            <person name="Vidigal T.H.D.A."/>
            <person name="Brescovit A.D."/>
            <person name="Santos A.J."/>
        </authorList>
    </citation>
    <scope>NUCLEOTIDE SEQUENCE</scope>
    <source>
        <tissue evidence="5">Shoot tissue taken approximately 20 cm above the soil surface</tissue>
    </source>
</reference>
<dbReference type="NCBIfam" id="TIGR00756">
    <property type="entry name" value="PPR"/>
    <property type="match status" value="2"/>
</dbReference>
<dbReference type="PANTHER" id="PTHR47941">
    <property type="entry name" value="PENTATRICOPEPTIDE REPEAT-CONTAINING PROTEIN 3, MITOCHONDRIAL"/>
    <property type="match status" value="1"/>
</dbReference>
<reference evidence="5" key="2">
    <citation type="journal article" date="2015" name="Data Brief">
        <title>Shoot transcriptome of the giant reed, Arundo donax.</title>
        <authorList>
            <person name="Barrero R.A."/>
            <person name="Guerrero F.D."/>
            <person name="Moolhuijzen P."/>
            <person name="Goolsby J.A."/>
            <person name="Tidwell J."/>
            <person name="Bellgard S.E."/>
            <person name="Bellgard M.I."/>
        </authorList>
    </citation>
    <scope>NUCLEOTIDE SEQUENCE</scope>
    <source>
        <tissue evidence="5">Shoot tissue taken approximately 20 cm above the soil surface</tissue>
    </source>
</reference>
<keyword evidence="3" id="KW-0809">Transit peptide</keyword>
<evidence type="ECO:0000256" key="3">
    <source>
        <dbReference type="ARBA" id="ARBA00022946"/>
    </source>
</evidence>
<dbReference type="Pfam" id="PF13041">
    <property type="entry name" value="PPR_2"/>
    <property type="match status" value="1"/>
</dbReference>
<protein>
    <recommendedName>
        <fullName evidence="6">Pentatricopeptide repeat-containing protein</fullName>
    </recommendedName>
</protein>
<name>A0A0A9E1P0_ARUDO</name>
<sequence>MLEVGLEPRHLTYNTIISGFCEKGDIKSAQEIRSRMEKNKKRANVVTYNVLLNYFCRMGKMEEANELLNEILEKGLVPNGVTYEIINAGMIEKGFMPDIRGYVADASKNLTSS</sequence>
<dbReference type="AlphaFoldDB" id="A0A0A9E1P0"/>
<dbReference type="InterPro" id="IPR002885">
    <property type="entry name" value="PPR_rpt"/>
</dbReference>
<organism evidence="5">
    <name type="scientific">Arundo donax</name>
    <name type="common">Giant reed</name>
    <name type="synonym">Donax arundinaceus</name>
    <dbReference type="NCBI Taxonomy" id="35708"/>
    <lineage>
        <taxon>Eukaryota</taxon>
        <taxon>Viridiplantae</taxon>
        <taxon>Streptophyta</taxon>
        <taxon>Embryophyta</taxon>
        <taxon>Tracheophyta</taxon>
        <taxon>Spermatophyta</taxon>
        <taxon>Magnoliopsida</taxon>
        <taxon>Liliopsida</taxon>
        <taxon>Poales</taxon>
        <taxon>Poaceae</taxon>
        <taxon>PACMAD clade</taxon>
        <taxon>Arundinoideae</taxon>
        <taxon>Arundineae</taxon>
        <taxon>Arundo</taxon>
    </lineage>
</organism>
<dbReference type="Gene3D" id="1.25.40.10">
    <property type="entry name" value="Tetratricopeptide repeat domain"/>
    <property type="match status" value="1"/>
</dbReference>
<dbReference type="InterPro" id="IPR011990">
    <property type="entry name" value="TPR-like_helical_dom_sf"/>
</dbReference>